<proteinExistence type="predicted"/>
<reference evidence="1" key="1">
    <citation type="submission" date="2018-09" db="EMBL/GenBank/DDBJ databases">
        <authorList>
            <person name="Pasella M."/>
            <person name="Verbruggen H."/>
            <person name="Nelson W.A."/>
            <person name="Diaz-Tapia P."/>
        </authorList>
    </citation>
    <scope>NUCLEOTIDE SEQUENCE</scope>
</reference>
<name>A0A4D6UV59_9FLOR</name>
<geneLocation type="plastid" evidence="1"/>
<reference evidence="1" key="2">
    <citation type="journal article" date="2019" name="Phycologia">
        <title>The phylogenetic position of the morphologically unusual Pleurostichidium falkenbergii (Rhodomelaceae, Rhodophyta) based on plastid phylogenomics.</title>
        <authorList>
            <person name="Pasella M.M."/>
            <person name="Verbruggen H."/>
            <person name="Nelson W.A."/>
            <person name="Diaz-Tapia P."/>
        </authorList>
    </citation>
    <scope>NUCLEOTIDE SEQUENCE</scope>
</reference>
<keyword evidence="1" id="KW-0934">Plastid</keyword>
<evidence type="ECO:0000313" key="1">
    <source>
        <dbReference type="EMBL" id="QCH39752.1"/>
    </source>
</evidence>
<organism evidence="1">
    <name type="scientific">Pleurostichidium falkenbergii</name>
    <dbReference type="NCBI Taxonomy" id="121064"/>
    <lineage>
        <taxon>Eukaryota</taxon>
        <taxon>Rhodophyta</taxon>
        <taxon>Florideophyceae</taxon>
        <taxon>Rhodymeniophycidae</taxon>
        <taxon>Ceramiales</taxon>
        <taxon>Rhodomelaceae</taxon>
        <taxon>Pleurostichidium</taxon>
    </lineage>
</organism>
<accession>A0A4D6UV59</accession>
<dbReference type="GeneID" id="40488362"/>
<dbReference type="AlphaFoldDB" id="A0A4D6UV59"/>
<sequence length="150" mass="18131">MMIKKNSILYKIDLLVISLETLNVHFTKNHKTFKFNNLRNTLKKSKLSNIEQLVKMIKYIKFITRRYLLHEIADNILKNYLLHKKEILMNKYCQKIYKTNNIKKQYYKNYKLLHSKSKIDVNNINFINLYLISNLISKNGTDILIRYLLD</sequence>
<protein>
    <submittedName>
        <fullName evidence="1">Uncharacterized protein</fullName>
    </submittedName>
</protein>
<dbReference type="EMBL" id="MH853471">
    <property type="protein sequence ID" value="QCH39752.1"/>
    <property type="molecule type" value="Genomic_DNA"/>
</dbReference>
<dbReference type="RefSeq" id="YP_009654465.1">
    <property type="nucleotide sequence ID" value="NC_042794.1"/>
</dbReference>